<sequence>MIQEKKASALSGYLMSAVLLVLCVVVTYMMIATVRSGGSGWAVAAWVAALVVALLGWFGLSIVNPNEGKVLVLFGTYVGTLKSQGFWWVNPFTSRRAVSLRIRNFESAKLKVNDLDGNPIEIAAVVVWRVVETAEAIFQVDNYENFVHVQSEAALRNLASTYPYDAHVEGQHALRSHILEIADKLKHEIQERLSKAGVEVIEARISHLAYAPEIASAMLQRQQASAVVAARTKIVEGAVGMVEMALEELSKKQVIHLDEERKAAMVSNLLVVLCSDRHTQPVVNTGTLYQ</sequence>
<dbReference type="Pfam" id="PF01145">
    <property type="entry name" value="Band_7"/>
    <property type="match status" value="1"/>
</dbReference>
<dbReference type="CDD" id="cd03402">
    <property type="entry name" value="SPFH_like_u2"/>
    <property type="match status" value="1"/>
</dbReference>
<accession>A0A832I0C9</accession>
<keyword evidence="1" id="KW-0472">Membrane</keyword>
<feature type="domain" description="Band 7" evidence="2">
    <location>
        <begin position="58"/>
        <end position="222"/>
    </location>
</feature>
<dbReference type="AlphaFoldDB" id="A0A832I0C9"/>
<evidence type="ECO:0000256" key="1">
    <source>
        <dbReference type="SAM" id="Phobius"/>
    </source>
</evidence>
<evidence type="ECO:0000313" key="3">
    <source>
        <dbReference type="EMBL" id="HGZ42677.1"/>
    </source>
</evidence>
<comment type="caution">
    <text evidence="3">The sequence shown here is derived from an EMBL/GenBank/DDBJ whole genome shotgun (WGS) entry which is preliminary data.</text>
</comment>
<organism evidence="3">
    <name type="scientific">Eiseniibacteriota bacterium</name>
    <dbReference type="NCBI Taxonomy" id="2212470"/>
    <lineage>
        <taxon>Bacteria</taxon>
        <taxon>Candidatus Eiseniibacteriota</taxon>
    </lineage>
</organism>
<feature type="transmembrane region" description="Helical" evidence="1">
    <location>
        <begin position="70"/>
        <end position="89"/>
    </location>
</feature>
<feature type="transmembrane region" description="Helical" evidence="1">
    <location>
        <begin position="12"/>
        <end position="31"/>
    </location>
</feature>
<gene>
    <name evidence="3" type="ORF">ENR23_04485</name>
</gene>
<keyword evidence="1" id="KW-1133">Transmembrane helix</keyword>
<dbReference type="PANTHER" id="PTHR43446">
    <property type="entry name" value="MEMBRANE PROTEIN-RELATED"/>
    <property type="match status" value="1"/>
</dbReference>
<protein>
    <submittedName>
        <fullName evidence="3">SPFH domain-containing protein</fullName>
    </submittedName>
</protein>
<feature type="transmembrane region" description="Helical" evidence="1">
    <location>
        <begin position="43"/>
        <end position="63"/>
    </location>
</feature>
<reference evidence="3" key="1">
    <citation type="journal article" date="2020" name="mSystems">
        <title>Genome- and Community-Level Interaction Insights into Carbon Utilization and Element Cycling Functions of Hydrothermarchaeota in Hydrothermal Sediment.</title>
        <authorList>
            <person name="Zhou Z."/>
            <person name="Liu Y."/>
            <person name="Xu W."/>
            <person name="Pan J."/>
            <person name="Luo Z.H."/>
            <person name="Li M."/>
        </authorList>
    </citation>
    <scope>NUCLEOTIDE SEQUENCE [LARGE SCALE GENOMIC DNA]</scope>
    <source>
        <strain evidence="3">SpSt-381</strain>
    </source>
</reference>
<dbReference type="SMART" id="SM00244">
    <property type="entry name" value="PHB"/>
    <property type="match status" value="1"/>
</dbReference>
<dbReference type="SUPFAM" id="SSF117892">
    <property type="entry name" value="Band 7/SPFH domain"/>
    <property type="match status" value="1"/>
</dbReference>
<dbReference type="InterPro" id="IPR036013">
    <property type="entry name" value="Band_7/SPFH_dom_sf"/>
</dbReference>
<keyword evidence="1" id="KW-0812">Transmembrane</keyword>
<dbReference type="InterPro" id="IPR001107">
    <property type="entry name" value="Band_7"/>
</dbReference>
<evidence type="ECO:0000259" key="2">
    <source>
        <dbReference type="SMART" id="SM00244"/>
    </source>
</evidence>
<name>A0A832I0C9_UNCEI</name>
<dbReference type="EMBL" id="DSQF01000008">
    <property type="protein sequence ID" value="HGZ42677.1"/>
    <property type="molecule type" value="Genomic_DNA"/>
</dbReference>
<dbReference type="PANTHER" id="PTHR43446:SF1">
    <property type="entry name" value="BAND 7 DOMAIN-CONTAINING PROTEIN"/>
    <property type="match status" value="1"/>
</dbReference>
<proteinExistence type="predicted"/>
<dbReference type="Gene3D" id="3.30.479.30">
    <property type="entry name" value="Band 7 domain"/>
    <property type="match status" value="1"/>
</dbReference>